<dbReference type="EMBL" id="LUTY01002683">
    <property type="protein sequence ID" value="OAD19742.1"/>
    <property type="molecule type" value="Genomic_DNA"/>
</dbReference>
<dbReference type="Pfam" id="PF13692">
    <property type="entry name" value="Glyco_trans_1_4"/>
    <property type="match status" value="1"/>
</dbReference>
<name>A0A176RVE7_9GAMM</name>
<sequence length="380" mass="41793">MDDLMPHIALVTTSYPTTHDGSEAAGSFVADFAQALTAYAQVTVIAPSLSAEIEQHKSLTLQRFKVPRLPLSLLKPYNPRDWLAIIKTLRAGFIALEQVAQQSQINHIFALWALPSGYWAKSIGDTYNIPYSTWALGSDIWSLGKVPVIKTLLKKVLKASHTNFADGYLLKQSVESISGRNCHFLPSTRALNISKQKQLSTNPPPYRLAFLGRWHPNKGTDLLVESLKTLSDTDWQRIEEIRICGGGPLEETIKSACATLQGHPIVLQGYLNKTEAIELFLWADYVLIPSRIESIPVVFSDAMKCQCPIVSMPVGDLPRLVTEYQVGVLAAEVSAQAFGSAISQILQQSPQTFVAGLEQAADDFSLEHSVETLLTLTSMS</sequence>
<evidence type="ECO:0000313" key="1">
    <source>
        <dbReference type="EMBL" id="OAD19742.1"/>
    </source>
</evidence>
<organism evidence="1 2">
    <name type="scientific">Candidatus Thiomargarita nelsonii</name>
    <dbReference type="NCBI Taxonomy" id="1003181"/>
    <lineage>
        <taxon>Bacteria</taxon>
        <taxon>Pseudomonadati</taxon>
        <taxon>Pseudomonadota</taxon>
        <taxon>Gammaproteobacteria</taxon>
        <taxon>Thiotrichales</taxon>
        <taxon>Thiotrichaceae</taxon>
        <taxon>Thiomargarita</taxon>
    </lineage>
</organism>
<dbReference type="SUPFAM" id="SSF53756">
    <property type="entry name" value="UDP-Glycosyltransferase/glycogen phosphorylase"/>
    <property type="match status" value="1"/>
</dbReference>
<gene>
    <name evidence="1" type="ORF">THIOM_004609</name>
</gene>
<protein>
    <submittedName>
        <fullName evidence="1">Glycosyl transferase group 1</fullName>
        <ecNumber evidence="1">2.4.-.-</ecNumber>
    </submittedName>
</protein>
<dbReference type="GO" id="GO:0016757">
    <property type="term" value="F:glycosyltransferase activity"/>
    <property type="evidence" value="ECO:0007669"/>
    <property type="project" value="UniProtKB-KW"/>
</dbReference>
<proteinExistence type="predicted"/>
<accession>A0A176RVE7</accession>
<keyword evidence="2" id="KW-1185">Reference proteome</keyword>
<dbReference type="Proteomes" id="UP000076962">
    <property type="component" value="Unassembled WGS sequence"/>
</dbReference>
<dbReference type="InterPro" id="IPR050194">
    <property type="entry name" value="Glycosyltransferase_grp1"/>
</dbReference>
<reference evidence="1 2" key="1">
    <citation type="submission" date="2016-05" db="EMBL/GenBank/DDBJ databases">
        <title>Single-cell genome of chain-forming Candidatus Thiomargarita nelsonii and comparison to other large sulfur-oxidizing bacteria.</title>
        <authorList>
            <person name="Winkel M."/>
            <person name="Salman V."/>
            <person name="Woyke T."/>
            <person name="Schulz-Vogt H."/>
            <person name="Richter M."/>
            <person name="Flood B."/>
            <person name="Bailey J."/>
            <person name="Amann R."/>
            <person name="Mussmann M."/>
        </authorList>
    </citation>
    <scope>NUCLEOTIDE SEQUENCE [LARGE SCALE GENOMIC DNA]</scope>
    <source>
        <strain evidence="1 2">THI036</strain>
    </source>
</reference>
<dbReference type="PATRIC" id="fig|1003181.4.peg.6076"/>
<keyword evidence="1" id="KW-0808">Transferase</keyword>
<comment type="caution">
    <text evidence="1">The sequence shown here is derived from an EMBL/GenBank/DDBJ whole genome shotgun (WGS) entry which is preliminary data.</text>
</comment>
<dbReference type="PANTHER" id="PTHR45947">
    <property type="entry name" value="SULFOQUINOVOSYL TRANSFERASE SQD2"/>
    <property type="match status" value="1"/>
</dbReference>
<dbReference type="Gene3D" id="3.40.50.2000">
    <property type="entry name" value="Glycogen Phosphorylase B"/>
    <property type="match status" value="2"/>
</dbReference>
<evidence type="ECO:0000313" key="2">
    <source>
        <dbReference type="Proteomes" id="UP000076962"/>
    </source>
</evidence>
<dbReference type="PANTHER" id="PTHR45947:SF15">
    <property type="entry name" value="TEICHURONIC ACID BIOSYNTHESIS GLYCOSYLTRANSFERASE TUAC-RELATED"/>
    <property type="match status" value="1"/>
</dbReference>
<keyword evidence="1" id="KW-0328">Glycosyltransferase</keyword>
<dbReference type="AlphaFoldDB" id="A0A176RVE7"/>
<dbReference type="EC" id="2.4.-.-" evidence="1"/>
<dbReference type="CDD" id="cd03801">
    <property type="entry name" value="GT4_PimA-like"/>
    <property type="match status" value="1"/>
</dbReference>